<accession>A0A4Y7RWS1</accession>
<dbReference type="OrthoDB" id="9801945at2"/>
<dbReference type="InterPro" id="IPR003749">
    <property type="entry name" value="ThiS/MoaD-like"/>
</dbReference>
<protein>
    <recommendedName>
        <fullName evidence="3">Ubiquitin Mut7-C domain-containing protein</fullName>
    </recommendedName>
</protein>
<sequence>MKVEVRVFSGLESYIPGTTFGQIIPVPITEGLTGRELLTKLNIPEDKVHTFLVNGIHKDFAVILNDGDRVSLFPAVAGG</sequence>
<comment type="caution">
    <text evidence="1">The sequence shown here is derived from an EMBL/GenBank/DDBJ whole genome shotgun (WGS) entry which is preliminary data.</text>
</comment>
<dbReference type="SUPFAM" id="SSF54285">
    <property type="entry name" value="MoaD/ThiS"/>
    <property type="match status" value="1"/>
</dbReference>
<organism evidence="1 2">
    <name type="scientific">Pelotomaculum propionicicum</name>
    <dbReference type="NCBI Taxonomy" id="258475"/>
    <lineage>
        <taxon>Bacteria</taxon>
        <taxon>Bacillati</taxon>
        <taxon>Bacillota</taxon>
        <taxon>Clostridia</taxon>
        <taxon>Eubacteriales</taxon>
        <taxon>Desulfotomaculaceae</taxon>
        <taxon>Pelotomaculum</taxon>
    </lineage>
</organism>
<proteinExistence type="predicted"/>
<name>A0A4Y7RWS1_9FIRM</name>
<dbReference type="InterPro" id="IPR016155">
    <property type="entry name" value="Mopterin_synth/thiamin_S_b"/>
</dbReference>
<dbReference type="AlphaFoldDB" id="A0A4Y7RWS1"/>
<dbReference type="Pfam" id="PF02597">
    <property type="entry name" value="ThiS"/>
    <property type="match status" value="1"/>
</dbReference>
<keyword evidence="2" id="KW-1185">Reference proteome</keyword>
<evidence type="ECO:0000313" key="2">
    <source>
        <dbReference type="Proteomes" id="UP000297597"/>
    </source>
</evidence>
<dbReference type="RefSeq" id="WP_134212218.1">
    <property type="nucleotide sequence ID" value="NZ_QFFZ01000002.1"/>
</dbReference>
<dbReference type="EMBL" id="QFFZ01000002">
    <property type="protein sequence ID" value="TEB13434.1"/>
    <property type="molecule type" value="Genomic_DNA"/>
</dbReference>
<gene>
    <name evidence="1" type="ORF">Pmgp_00328</name>
</gene>
<evidence type="ECO:0000313" key="1">
    <source>
        <dbReference type="EMBL" id="TEB13434.1"/>
    </source>
</evidence>
<dbReference type="Proteomes" id="UP000297597">
    <property type="component" value="Unassembled WGS sequence"/>
</dbReference>
<dbReference type="InterPro" id="IPR012675">
    <property type="entry name" value="Beta-grasp_dom_sf"/>
</dbReference>
<evidence type="ECO:0008006" key="3">
    <source>
        <dbReference type="Google" id="ProtNLM"/>
    </source>
</evidence>
<reference evidence="1 2" key="1">
    <citation type="journal article" date="2018" name="Environ. Microbiol.">
        <title>Novel energy conservation strategies and behaviour of Pelotomaculum schinkii driving syntrophic propionate catabolism.</title>
        <authorList>
            <person name="Hidalgo-Ahumada C.A.P."/>
            <person name="Nobu M.K."/>
            <person name="Narihiro T."/>
            <person name="Tamaki H."/>
            <person name="Liu W.T."/>
            <person name="Kamagata Y."/>
            <person name="Stams A.J.M."/>
            <person name="Imachi H."/>
            <person name="Sousa D.Z."/>
        </authorList>
    </citation>
    <scope>NUCLEOTIDE SEQUENCE [LARGE SCALE GENOMIC DNA]</scope>
    <source>
        <strain evidence="1 2">MGP</strain>
    </source>
</reference>
<dbReference type="Gene3D" id="3.10.20.30">
    <property type="match status" value="1"/>
</dbReference>